<dbReference type="InterPro" id="IPR006016">
    <property type="entry name" value="UspA"/>
</dbReference>
<protein>
    <submittedName>
        <fullName evidence="11">Chloride channel protein</fullName>
    </submittedName>
</protein>
<gene>
    <name evidence="11" type="ORF">PMG25_08705</name>
</gene>
<comment type="subcellular location">
    <subcellularLocation>
        <location evidence="1">Membrane</location>
        <topology evidence="1">Multi-pass membrane protein</topology>
    </subcellularLocation>
</comment>
<reference evidence="11 12" key="1">
    <citation type="submission" date="2023-01" db="EMBL/GenBank/DDBJ databases">
        <title>Novel diversity within Roseofilum (Cyanobacteria; Desertifilaceae) from marine benthic mats with descriptions of four novel species.</title>
        <authorList>
            <person name="Wang Y."/>
            <person name="Berthold D.E."/>
            <person name="Hu J."/>
            <person name="Lefler F.W."/>
            <person name="Laughinghouse H.D. IV."/>
        </authorList>
    </citation>
    <scope>NUCLEOTIDE SEQUENCE [LARGE SCALE GENOMIC DNA]</scope>
    <source>
        <strain evidence="11 12">BLCC-M114</strain>
    </source>
</reference>
<dbReference type="PRINTS" id="PR00762">
    <property type="entry name" value="CLCHANNEL"/>
</dbReference>
<evidence type="ECO:0000256" key="7">
    <source>
        <dbReference type="ARBA" id="ARBA00023214"/>
    </source>
</evidence>
<feature type="transmembrane region" description="Helical" evidence="9">
    <location>
        <begin position="354"/>
        <end position="377"/>
    </location>
</feature>
<feature type="transmembrane region" description="Helical" evidence="9">
    <location>
        <begin position="260"/>
        <end position="280"/>
    </location>
</feature>
<dbReference type="SMART" id="SM00116">
    <property type="entry name" value="CBS"/>
    <property type="match status" value="2"/>
</dbReference>
<evidence type="ECO:0000313" key="11">
    <source>
        <dbReference type="EMBL" id="MDJ1174172.1"/>
    </source>
</evidence>
<evidence type="ECO:0000256" key="5">
    <source>
        <dbReference type="ARBA" id="ARBA00023065"/>
    </source>
</evidence>
<evidence type="ECO:0000259" key="10">
    <source>
        <dbReference type="PROSITE" id="PS51371"/>
    </source>
</evidence>
<keyword evidence="5" id="KW-0406">Ion transport</keyword>
<feature type="domain" description="CBS" evidence="10">
    <location>
        <begin position="440"/>
        <end position="495"/>
    </location>
</feature>
<dbReference type="CDD" id="cd01031">
    <property type="entry name" value="EriC"/>
    <property type="match status" value="1"/>
</dbReference>
<dbReference type="EMBL" id="JAQOSO010000043">
    <property type="protein sequence ID" value="MDJ1174172.1"/>
    <property type="molecule type" value="Genomic_DNA"/>
</dbReference>
<evidence type="ECO:0000256" key="3">
    <source>
        <dbReference type="ARBA" id="ARBA00022692"/>
    </source>
</evidence>
<feature type="domain" description="CBS" evidence="10">
    <location>
        <begin position="500"/>
        <end position="555"/>
    </location>
</feature>
<feature type="transmembrane region" description="Helical" evidence="9">
    <location>
        <begin position="12"/>
        <end position="30"/>
    </location>
</feature>
<keyword evidence="12" id="KW-1185">Reference proteome</keyword>
<dbReference type="InterPro" id="IPR014743">
    <property type="entry name" value="Cl-channel_core"/>
</dbReference>
<name>A0ABT7B5S0_9CYAN</name>
<dbReference type="Pfam" id="PF00654">
    <property type="entry name" value="Voltage_CLC"/>
    <property type="match status" value="1"/>
</dbReference>
<proteinExistence type="predicted"/>
<dbReference type="InterPro" id="IPR046342">
    <property type="entry name" value="CBS_dom_sf"/>
</dbReference>
<feature type="transmembrane region" description="Helical" evidence="9">
    <location>
        <begin position="50"/>
        <end position="73"/>
    </location>
</feature>
<organism evidence="11 12">
    <name type="scientific">Roseofilum capinflatum BLCC-M114</name>
    <dbReference type="NCBI Taxonomy" id="3022440"/>
    <lineage>
        <taxon>Bacteria</taxon>
        <taxon>Bacillati</taxon>
        <taxon>Cyanobacteriota</taxon>
        <taxon>Cyanophyceae</taxon>
        <taxon>Desertifilales</taxon>
        <taxon>Desertifilaceae</taxon>
        <taxon>Roseofilum</taxon>
        <taxon>Roseofilum capinflatum</taxon>
    </lineage>
</organism>
<dbReference type="Gene3D" id="3.40.50.12370">
    <property type="match status" value="1"/>
</dbReference>
<dbReference type="Pfam" id="PF00571">
    <property type="entry name" value="CBS"/>
    <property type="match status" value="2"/>
</dbReference>
<keyword evidence="8" id="KW-0129">CBS domain</keyword>
<keyword evidence="6 9" id="KW-0472">Membrane</keyword>
<feature type="transmembrane region" description="Helical" evidence="9">
    <location>
        <begin position="383"/>
        <end position="403"/>
    </location>
</feature>
<dbReference type="Pfam" id="PF00582">
    <property type="entry name" value="Usp"/>
    <property type="match status" value="2"/>
</dbReference>
<dbReference type="Gene3D" id="1.10.3080.10">
    <property type="entry name" value="Clc chloride channel"/>
    <property type="match status" value="1"/>
</dbReference>
<dbReference type="CDD" id="cd00293">
    <property type="entry name" value="USP-like"/>
    <property type="match status" value="2"/>
</dbReference>
<dbReference type="PROSITE" id="PS51371">
    <property type="entry name" value="CBS"/>
    <property type="match status" value="2"/>
</dbReference>
<keyword evidence="2" id="KW-0813">Transport</keyword>
<dbReference type="InterPro" id="IPR001807">
    <property type="entry name" value="ClC"/>
</dbReference>
<comment type="caution">
    <text evidence="11">The sequence shown here is derived from an EMBL/GenBank/DDBJ whole genome shotgun (WGS) entry which is preliminary data.</text>
</comment>
<dbReference type="RefSeq" id="WP_283766505.1">
    <property type="nucleotide sequence ID" value="NZ_JAQOSO010000043.1"/>
</dbReference>
<dbReference type="InterPro" id="IPR014729">
    <property type="entry name" value="Rossmann-like_a/b/a_fold"/>
</dbReference>
<dbReference type="InterPro" id="IPR000644">
    <property type="entry name" value="CBS_dom"/>
</dbReference>
<dbReference type="PANTHER" id="PTHR45711">
    <property type="entry name" value="CHLORIDE CHANNEL PROTEIN"/>
    <property type="match status" value="1"/>
</dbReference>
<evidence type="ECO:0000256" key="4">
    <source>
        <dbReference type="ARBA" id="ARBA00022989"/>
    </source>
</evidence>
<feature type="transmembrane region" description="Helical" evidence="9">
    <location>
        <begin position="323"/>
        <end position="342"/>
    </location>
</feature>
<evidence type="ECO:0000313" key="12">
    <source>
        <dbReference type="Proteomes" id="UP001235849"/>
    </source>
</evidence>
<sequence>MRPLLLPKRRVMIAEACLIGLVSGCSAVLLRNGIGTLGGWRIWLTQIFPAWFILPLMGMTFAFLSGCLIEAFAPETQGSGIAQVKAVLEGTPLPLSWRTALVKLTAGLLSLSSGLTLGRQGPTVQIGAALASEIARIFPTSPNHRRQMVAAGAAAGLAAGFNAPIAGMLFVLEELLHDVSELTLETAIGASFIGAVVSRIFGNDFNLNREVSASVAHFSAPEIPAFLILGILAGLLGTLFNQGIITSLTLNRRLSLTLPARMALAGLISGLCIALLPPNFNDHAGLRELLLIGDLQANEVILAFVVHFLLTCLAYGAGTPGGLFAPTLTLGAALGYLVGYLLGLPLGVSPDTYALAGMGAFFSAVGKVPMTSIVIVFEITTDFNLVLPLMIVSVVAYFVSSLLEKNSLYQRLLIWNGMEPQNEQRKTPEGFDELIAEDLMQRRVETLNLHLPLDQVVQAFSRSHHRGFPVVHEGQLVGIVTQGDLEKRPQNQNALLGEIMTADPVSVAPSCPLSEVVYCLNRYKLSRLPVTEGRRLVGIITRSDIIRAESDLLSGVGPALGPAGGTSYVIYQTHGPALGQGRILVPVVNQRTAALLLQMAGAIAAEQNYELECLQVAVVSDNTPVDQARINFDPFQRWTDYTHRLGEDLGISVHTQVRVTHDIGKTILETIKYRHVDLLVMEWKGKTTREGRIFGDVVDTLIRQAPCEVVLVKWATRGQQAKWHFNRWLLPLAGGPNAIAGAELLPGLIHLREIHLRFRRGEQPFSPTQFFPPEIQLCQVCPPEPNAQVPLVLGEVQQFLLSRLKSFGDKRHKSFRLPKLTLVKLVSEQVSEAIIKQAQESHIDVVIMGASREGLLKQVMKGNIPEAIASGCDCTVILVRQAVSLTPPLDTGD</sequence>
<evidence type="ECO:0000256" key="8">
    <source>
        <dbReference type="PROSITE-ProRule" id="PRU00703"/>
    </source>
</evidence>
<dbReference type="Proteomes" id="UP001235849">
    <property type="component" value="Unassembled WGS sequence"/>
</dbReference>
<dbReference type="SUPFAM" id="SSF81340">
    <property type="entry name" value="Clc chloride channel"/>
    <property type="match status" value="1"/>
</dbReference>
<dbReference type="Gene3D" id="3.40.50.620">
    <property type="entry name" value="HUPs"/>
    <property type="match status" value="1"/>
</dbReference>
<feature type="transmembrane region" description="Helical" evidence="9">
    <location>
        <begin position="223"/>
        <end position="240"/>
    </location>
</feature>
<dbReference type="SUPFAM" id="SSF54631">
    <property type="entry name" value="CBS-domain pair"/>
    <property type="match status" value="1"/>
</dbReference>
<keyword evidence="4 9" id="KW-1133">Transmembrane helix</keyword>
<evidence type="ECO:0000256" key="6">
    <source>
        <dbReference type="ARBA" id="ARBA00023136"/>
    </source>
</evidence>
<keyword evidence="3 9" id="KW-0812">Transmembrane</keyword>
<accession>A0ABT7B5S0</accession>
<dbReference type="PANTHER" id="PTHR45711:SF10">
    <property type="entry name" value="CHLORIDE CHANNEL PROTEIN"/>
    <property type="match status" value="1"/>
</dbReference>
<dbReference type="Gene3D" id="3.10.580.10">
    <property type="entry name" value="CBS-domain"/>
    <property type="match status" value="1"/>
</dbReference>
<evidence type="ECO:0000256" key="1">
    <source>
        <dbReference type="ARBA" id="ARBA00004141"/>
    </source>
</evidence>
<keyword evidence="7" id="KW-0868">Chloride</keyword>
<evidence type="ECO:0000256" key="2">
    <source>
        <dbReference type="ARBA" id="ARBA00022448"/>
    </source>
</evidence>
<feature type="transmembrane region" description="Helical" evidence="9">
    <location>
        <begin position="300"/>
        <end position="317"/>
    </location>
</feature>
<dbReference type="SUPFAM" id="SSF52402">
    <property type="entry name" value="Adenine nucleotide alpha hydrolases-like"/>
    <property type="match status" value="2"/>
</dbReference>
<evidence type="ECO:0000256" key="9">
    <source>
        <dbReference type="SAM" id="Phobius"/>
    </source>
</evidence>
<feature type="transmembrane region" description="Helical" evidence="9">
    <location>
        <begin position="148"/>
        <end position="172"/>
    </location>
</feature>